<evidence type="ECO:0000256" key="1">
    <source>
        <dbReference type="ARBA" id="ARBA00022679"/>
    </source>
</evidence>
<reference evidence="2" key="1">
    <citation type="journal article" date="2020" name="Stud. Mycol.">
        <title>101 Dothideomycetes genomes: a test case for predicting lifestyles and emergence of pathogens.</title>
        <authorList>
            <person name="Haridas S."/>
            <person name="Albert R."/>
            <person name="Binder M."/>
            <person name="Bloem J."/>
            <person name="Labutti K."/>
            <person name="Salamov A."/>
            <person name="Andreopoulos B."/>
            <person name="Baker S."/>
            <person name="Barry K."/>
            <person name="Bills G."/>
            <person name="Bluhm B."/>
            <person name="Cannon C."/>
            <person name="Castanera R."/>
            <person name="Culley D."/>
            <person name="Daum C."/>
            <person name="Ezra D."/>
            <person name="Gonzalez J."/>
            <person name="Henrissat B."/>
            <person name="Kuo A."/>
            <person name="Liang C."/>
            <person name="Lipzen A."/>
            <person name="Lutzoni F."/>
            <person name="Magnuson J."/>
            <person name="Mondo S."/>
            <person name="Nolan M."/>
            <person name="Ohm R."/>
            <person name="Pangilinan J."/>
            <person name="Park H.-J."/>
            <person name="Ramirez L."/>
            <person name="Alfaro M."/>
            <person name="Sun H."/>
            <person name="Tritt A."/>
            <person name="Yoshinaga Y."/>
            <person name="Zwiers L.-H."/>
            <person name="Turgeon B."/>
            <person name="Goodwin S."/>
            <person name="Spatafora J."/>
            <person name="Crous P."/>
            <person name="Grigoriev I."/>
        </authorList>
    </citation>
    <scope>NUCLEOTIDE SEQUENCE</scope>
    <source>
        <strain evidence="2">CBS 627.86</strain>
    </source>
</reference>
<evidence type="ECO:0000313" key="2">
    <source>
        <dbReference type="EMBL" id="KAF2106365.1"/>
    </source>
</evidence>
<dbReference type="InterPro" id="IPR050317">
    <property type="entry name" value="Plant_Fungal_Acyltransferase"/>
</dbReference>
<sequence>MEVTVQSFTRLFPATPIKTPHTESLSIVEAFSTHSTAEALWFYDAVLDQSSSSIAERLKTSLVKTLDIFPQYSGRVSANTATQEGDHTERNGRLKLVWGTEKDLGLGLVIAKAEGRLSDLVPDPEQRRGMKGGWDHSNIPIKSLLPGDAFRPALITFLAQITTFECGGFALAISTSHALMDGGCLALFLQNWAYEHNLIFSSQPPKKGPPMPVFKPQLLDREAAGDIDGEGIDPSIAQQCQNLPQPHREPSLSNGTDHDEPALSKIFHFSGSEVDAIHAGAQIENQPVGRQQALIAYIWRTVNRARGWSADGREMNLGMTFDLRRRLGLPTTFLGSAVIHADAHLPGRDICNGSLNELSIKVKDTLNRYDATSLRALLHVLAYEKDPAKFAGQPGGLPPDRNLIVSIIPRMGFYDAIFEGQVPKFVTPTTILIKGLVMVMDARPSEPGKELKAWTDDGIDVVMTLEAETMEKLASDSAVWTI</sequence>
<dbReference type="PANTHER" id="PTHR31642">
    <property type="entry name" value="TRICHOTHECENE 3-O-ACETYLTRANSFERASE"/>
    <property type="match status" value="1"/>
</dbReference>
<dbReference type="Pfam" id="PF02458">
    <property type="entry name" value="Transferase"/>
    <property type="match status" value="1"/>
</dbReference>
<dbReference type="AlphaFoldDB" id="A0A6A5YH47"/>
<proteinExistence type="predicted"/>
<dbReference type="Gene3D" id="3.30.559.10">
    <property type="entry name" value="Chloramphenicol acetyltransferase-like domain"/>
    <property type="match status" value="2"/>
</dbReference>
<dbReference type="InterPro" id="IPR023213">
    <property type="entry name" value="CAT-like_dom_sf"/>
</dbReference>
<keyword evidence="3" id="KW-1185">Reference proteome</keyword>
<dbReference type="GO" id="GO:0044550">
    <property type="term" value="P:secondary metabolite biosynthetic process"/>
    <property type="evidence" value="ECO:0007669"/>
    <property type="project" value="TreeGrafter"/>
</dbReference>
<gene>
    <name evidence="2" type="ORF">BDV96DRAFT_607423</name>
</gene>
<accession>A0A6A5YH47</accession>
<keyword evidence="1 2" id="KW-0808">Transferase</keyword>
<dbReference type="GO" id="GO:0016747">
    <property type="term" value="F:acyltransferase activity, transferring groups other than amino-acyl groups"/>
    <property type="evidence" value="ECO:0007669"/>
    <property type="project" value="TreeGrafter"/>
</dbReference>
<dbReference type="PANTHER" id="PTHR31642:SF310">
    <property type="entry name" value="FATTY ALCOHOL:CAFFEOYL-COA ACYLTRANSFERASE"/>
    <property type="match status" value="1"/>
</dbReference>
<dbReference type="Proteomes" id="UP000799770">
    <property type="component" value="Unassembled WGS sequence"/>
</dbReference>
<dbReference type="OrthoDB" id="444127at2759"/>
<dbReference type="EMBL" id="ML977363">
    <property type="protein sequence ID" value="KAF2106365.1"/>
    <property type="molecule type" value="Genomic_DNA"/>
</dbReference>
<name>A0A6A5YH47_9PLEO</name>
<organism evidence="2 3">
    <name type="scientific">Lophiotrema nucula</name>
    <dbReference type="NCBI Taxonomy" id="690887"/>
    <lineage>
        <taxon>Eukaryota</taxon>
        <taxon>Fungi</taxon>
        <taxon>Dikarya</taxon>
        <taxon>Ascomycota</taxon>
        <taxon>Pezizomycotina</taxon>
        <taxon>Dothideomycetes</taxon>
        <taxon>Pleosporomycetidae</taxon>
        <taxon>Pleosporales</taxon>
        <taxon>Lophiotremataceae</taxon>
        <taxon>Lophiotrema</taxon>
    </lineage>
</organism>
<evidence type="ECO:0000313" key="3">
    <source>
        <dbReference type="Proteomes" id="UP000799770"/>
    </source>
</evidence>
<protein>
    <submittedName>
        <fullName evidence="2">Transferase family-domain-containing protein</fullName>
    </submittedName>
</protein>